<dbReference type="InterPro" id="IPR001367">
    <property type="entry name" value="Fe_dep_repressor"/>
</dbReference>
<reference evidence="15 16" key="1">
    <citation type="submission" date="2017-11" db="EMBL/GenBank/DDBJ databases">
        <title>Evolution of Phototrophy in the Chloroflexi Phylum Driven by Horizontal Gene Transfer.</title>
        <authorList>
            <person name="Ward L.M."/>
            <person name="Hemp J."/>
            <person name="Shih P.M."/>
            <person name="Mcglynn S.E."/>
            <person name="Fischer W."/>
        </authorList>
    </citation>
    <scope>NUCLEOTIDE SEQUENCE [LARGE SCALE GENOMIC DNA]</scope>
    <source>
        <strain evidence="15">JP3_7</strain>
    </source>
</reference>
<dbReference type="GO" id="GO:0046914">
    <property type="term" value="F:transition metal ion binding"/>
    <property type="evidence" value="ECO:0007669"/>
    <property type="project" value="InterPro"/>
</dbReference>
<comment type="subcellular location">
    <subcellularLocation>
        <location evidence="1">Cytoplasm</location>
    </subcellularLocation>
</comment>
<feature type="domain" description="HTH dtxR-type" evidence="14">
    <location>
        <begin position="2"/>
        <end position="63"/>
    </location>
</feature>
<sequence>MLSESAQDYLKAIYSLRHENARATTNALAARLNVTAASVTGMLKKLAELKLVFYEPYQGATLTPAGEKIALEVIRHHRLIELYLTEAMGYSWDQVHAEADRLEHAISEEFEDRISTLLGHPTVDPHGDPIPTKDGEIAASSRDTLDTSAEGSRVRIERVRDEDPALLRQVADLGLLPQTVITIGSRPDGASLTVYLADGQPRCISTRIAQNIFIVDAP</sequence>
<dbReference type="FunFam" id="1.10.60.10:FF:000004">
    <property type="entry name" value="DtxR family transcriptional regulator"/>
    <property type="match status" value="1"/>
</dbReference>
<evidence type="ECO:0000256" key="5">
    <source>
        <dbReference type="ARBA" id="ARBA00022491"/>
    </source>
</evidence>
<dbReference type="InterPro" id="IPR038157">
    <property type="entry name" value="FeoA_core_dom"/>
</dbReference>
<evidence type="ECO:0000256" key="10">
    <source>
        <dbReference type="ARBA" id="ARBA00023163"/>
    </source>
</evidence>
<keyword evidence="4" id="KW-0963">Cytoplasm</keyword>
<evidence type="ECO:0000313" key="15">
    <source>
        <dbReference type="EMBL" id="PJF48351.1"/>
    </source>
</evidence>
<evidence type="ECO:0000256" key="12">
    <source>
        <dbReference type="ARBA" id="ARBA00032593"/>
    </source>
</evidence>
<dbReference type="SMART" id="SM00899">
    <property type="entry name" value="FeoA"/>
    <property type="match status" value="1"/>
</dbReference>
<dbReference type="InterPro" id="IPR050536">
    <property type="entry name" value="DtxR_MntR_Metal-Reg"/>
</dbReference>
<keyword evidence="7" id="KW-0805">Transcription regulation</keyword>
<dbReference type="Pfam" id="PF01325">
    <property type="entry name" value="Fe_dep_repress"/>
    <property type="match status" value="1"/>
</dbReference>
<organism evidence="15 16">
    <name type="scientific">Candidatus Thermofonsia Clade 3 bacterium</name>
    <dbReference type="NCBI Taxonomy" id="2364212"/>
    <lineage>
        <taxon>Bacteria</taxon>
        <taxon>Bacillati</taxon>
        <taxon>Chloroflexota</taxon>
        <taxon>Candidatus Thermofontia</taxon>
        <taxon>Candidatus Thermofonsia Clade 3</taxon>
    </lineage>
</organism>
<evidence type="ECO:0000256" key="6">
    <source>
        <dbReference type="ARBA" id="ARBA00023004"/>
    </source>
</evidence>
<evidence type="ECO:0000256" key="8">
    <source>
        <dbReference type="ARBA" id="ARBA00023125"/>
    </source>
</evidence>
<dbReference type="InterPro" id="IPR036388">
    <property type="entry name" value="WH-like_DNA-bd_sf"/>
</dbReference>
<dbReference type="Pfam" id="PF02742">
    <property type="entry name" value="Fe_dep_repr_C"/>
    <property type="match status" value="1"/>
</dbReference>
<dbReference type="GO" id="GO:0005737">
    <property type="term" value="C:cytoplasm"/>
    <property type="evidence" value="ECO:0007669"/>
    <property type="project" value="UniProtKB-SubCell"/>
</dbReference>
<feature type="compositionally biased region" description="Basic and acidic residues" evidence="13">
    <location>
        <begin position="123"/>
        <end position="136"/>
    </location>
</feature>
<dbReference type="GO" id="GO:0003700">
    <property type="term" value="F:DNA-binding transcription factor activity"/>
    <property type="evidence" value="ECO:0007669"/>
    <property type="project" value="InterPro"/>
</dbReference>
<proteinExistence type="inferred from homology"/>
<evidence type="ECO:0000256" key="9">
    <source>
        <dbReference type="ARBA" id="ARBA00023159"/>
    </source>
</evidence>
<evidence type="ECO:0000256" key="11">
    <source>
        <dbReference type="ARBA" id="ARBA00023211"/>
    </source>
</evidence>
<evidence type="ECO:0000256" key="3">
    <source>
        <dbReference type="ARBA" id="ARBA00011738"/>
    </source>
</evidence>
<dbReference type="GO" id="GO:0003677">
    <property type="term" value="F:DNA binding"/>
    <property type="evidence" value="ECO:0007669"/>
    <property type="project" value="UniProtKB-KW"/>
</dbReference>
<evidence type="ECO:0000256" key="1">
    <source>
        <dbReference type="ARBA" id="ARBA00004496"/>
    </source>
</evidence>
<keyword evidence="8" id="KW-0238">DNA-binding</keyword>
<dbReference type="InterPro" id="IPR022689">
    <property type="entry name" value="Iron_dep_repressor"/>
</dbReference>
<feature type="region of interest" description="Disordered" evidence="13">
    <location>
        <begin position="121"/>
        <end position="150"/>
    </location>
</feature>
<gene>
    <name evidence="15" type="ORF">CUN48_04085</name>
</gene>
<comment type="subunit">
    <text evidence="3">Homodimer.</text>
</comment>
<protein>
    <recommendedName>
        <fullName evidence="12">Manganese transport regulator</fullName>
    </recommendedName>
</protein>
<dbReference type="SUPFAM" id="SSF46785">
    <property type="entry name" value="Winged helix' DNA-binding domain"/>
    <property type="match status" value="1"/>
</dbReference>
<dbReference type="InterPro" id="IPR008988">
    <property type="entry name" value="Transcriptional_repressor_C"/>
</dbReference>
<dbReference type="InterPro" id="IPR007167">
    <property type="entry name" value="Fe-transptr_FeoA-like"/>
</dbReference>
<keyword evidence="9" id="KW-0010">Activator</keyword>
<keyword evidence="5" id="KW-0678">Repressor</keyword>
<dbReference type="Gene3D" id="2.30.30.90">
    <property type="match status" value="1"/>
</dbReference>
<dbReference type="AlphaFoldDB" id="A0A2M8QEX4"/>
<dbReference type="SUPFAM" id="SSF50037">
    <property type="entry name" value="C-terminal domain of transcriptional repressors"/>
    <property type="match status" value="1"/>
</dbReference>
<keyword evidence="6" id="KW-0408">Iron</keyword>
<dbReference type="EMBL" id="PGTN01000017">
    <property type="protein sequence ID" value="PJF48351.1"/>
    <property type="molecule type" value="Genomic_DNA"/>
</dbReference>
<dbReference type="Proteomes" id="UP000230790">
    <property type="component" value="Unassembled WGS sequence"/>
</dbReference>
<dbReference type="Gene3D" id="1.10.10.10">
    <property type="entry name" value="Winged helix-like DNA-binding domain superfamily/Winged helix DNA-binding domain"/>
    <property type="match status" value="1"/>
</dbReference>
<dbReference type="Gene3D" id="1.10.60.10">
    <property type="entry name" value="Iron dependent repressor, metal binding and dimerisation domain"/>
    <property type="match status" value="1"/>
</dbReference>
<dbReference type="InterPro" id="IPR036421">
    <property type="entry name" value="Fe_dep_repressor_sf"/>
</dbReference>
<accession>A0A2M8QEX4</accession>
<evidence type="ECO:0000256" key="13">
    <source>
        <dbReference type="SAM" id="MobiDB-lite"/>
    </source>
</evidence>
<evidence type="ECO:0000256" key="4">
    <source>
        <dbReference type="ARBA" id="ARBA00022490"/>
    </source>
</evidence>
<dbReference type="GO" id="GO:0046983">
    <property type="term" value="F:protein dimerization activity"/>
    <property type="evidence" value="ECO:0007669"/>
    <property type="project" value="InterPro"/>
</dbReference>
<comment type="caution">
    <text evidence="15">The sequence shown here is derived from an EMBL/GenBank/DDBJ whole genome shotgun (WGS) entry which is preliminary data.</text>
</comment>
<dbReference type="SUPFAM" id="SSF47979">
    <property type="entry name" value="Iron-dependent repressor protein, dimerization domain"/>
    <property type="match status" value="1"/>
</dbReference>
<dbReference type="PANTHER" id="PTHR33238">
    <property type="entry name" value="IRON (METAL) DEPENDENT REPRESSOR, DTXR FAMILY"/>
    <property type="match status" value="1"/>
</dbReference>
<evidence type="ECO:0000259" key="14">
    <source>
        <dbReference type="PROSITE" id="PS50944"/>
    </source>
</evidence>
<dbReference type="InterPro" id="IPR022687">
    <property type="entry name" value="HTH_DTXR"/>
</dbReference>
<dbReference type="InterPro" id="IPR036390">
    <property type="entry name" value="WH_DNA-bd_sf"/>
</dbReference>
<evidence type="ECO:0000256" key="7">
    <source>
        <dbReference type="ARBA" id="ARBA00023015"/>
    </source>
</evidence>
<dbReference type="Pfam" id="PF04023">
    <property type="entry name" value="FeoA"/>
    <property type="match status" value="1"/>
</dbReference>
<keyword evidence="10" id="KW-0804">Transcription</keyword>
<comment type="similarity">
    <text evidence="2">Belongs to the DtxR/MntR family.</text>
</comment>
<dbReference type="SMART" id="SM00529">
    <property type="entry name" value="HTH_DTXR"/>
    <property type="match status" value="1"/>
</dbReference>
<keyword evidence="11" id="KW-0464">Manganese</keyword>
<name>A0A2M8QEX4_9CHLR</name>
<evidence type="ECO:0000256" key="2">
    <source>
        <dbReference type="ARBA" id="ARBA00007871"/>
    </source>
</evidence>
<evidence type="ECO:0000313" key="16">
    <source>
        <dbReference type="Proteomes" id="UP000230790"/>
    </source>
</evidence>
<dbReference type="PROSITE" id="PS50944">
    <property type="entry name" value="HTH_DTXR"/>
    <property type="match status" value="1"/>
</dbReference>
<dbReference type="PANTHER" id="PTHR33238:SF11">
    <property type="entry name" value="TRANSCRIPTIONAL REGULATOR MNTR"/>
    <property type="match status" value="1"/>
</dbReference>